<keyword evidence="1" id="KW-0472">Membrane</keyword>
<dbReference type="EMBL" id="KV427606">
    <property type="protein sequence ID" value="KZT12009.1"/>
    <property type="molecule type" value="Genomic_DNA"/>
</dbReference>
<proteinExistence type="predicted"/>
<feature type="transmembrane region" description="Helical" evidence="1">
    <location>
        <begin position="242"/>
        <end position="262"/>
    </location>
</feature>
<evidence type="ECO:0000313" key="4">
    <source>
        <dbReference type="Proteomes" id="UP000076871"/>
    </source>
</evidence>
<feature type="transmembrane region" description="Helical" evidence="1">
    <location>
        <begin position="61"/>
        <end position="78"/>
    </location>
</feature>
<keyword evidence="1" id="KW-1133">Transmembrane helix</keyword>
<accession>A0A165HPH9</accession>
<dbReference type="RefSeq" id="XP_040769657.1">
    <property type="nucleotide sequence ID" value="XM_040901409.1"/>
</dbReference>
<sequence>MAESSQEVLELLQLARDARSTSYATLSGLALLLFDHVLTFQQEVDLFWKGPLSLTKILYLWNRYFSLIALSIDVAIHMSAISSNSNRCEDYLQVQGSLATVITATVDFVLVLRVWILYHRNRTMLYVLVFLFASEVIAMEIISVYSDLPLKEYAHLGSTITGCYSLTVPKYFKVYVVPSLIVSAIMFAMTVYKCGMSLKGYRGATMPLITLFLRDGVLWFLAVVVILVTDILIWSLARATLAELMIGLSCALYSVIASRVLLNIRSVMTVQVVESGIPRTGDTELETMTFQAAPGVDHTVSTDTYVETSLPD</sequence>
<dbReference type="GeneID" id="63818441"/>
<evidence type="ECO:0000259" key="2">
    <source>
        <dbReference type="Pfam" id="PF20151"/>
    </source>
</evidence>
<dbReference type="InParanoid" id="A0A165HPH9"/>
<organism evidence="3 4">
    <name type="scientific">Laetiporus sulphureus 93-53</name>
    <dbReference type="NCBI Taxonomy" id="1314785"/>
    <lineage>
        <taxon>Eukaryota</taxon>
        <taxon>Fungi</taxon>
        <taxon>Dikarya</taxon>
        <taxon>Basidiomycota</taxon>
        <taxon>Agaricomycotina</taxon>
        <taxon>Agaricomycetes</taxon>
        <taxon>Polyporales</taxon>
        <taxon>Laetiporus</taxon>
    </lineage>
</organism>
<dbReference type="Proteomes" id="UP000076871">
    <property type="component" value="Unassembled WGS sequence"/>
</dbReference>
<feature type="transmembrane region" description="Helical" evidence="1">
    <location>
        <begin position="125"/>
        <end position="145"/>
    </location>
</feature>
<dbReference type="InterPro" id="IPR045340">
    <property type="entry name" value="DUF6533"/>
</dbReference>
<keyword evidence="4" id="KW-1185">Reference proteome</keyword>
<gene>
    <name evidence="3" type="ORF">LAESUDRAFT_162925</name>
</gene>
<feature type="transmembrane region" description="Helical" evidence="1">
    <location>
        <begin position="216"/>
        <end position="236"/>
    </location>
</feature>
<feature type="transmembrane region" description="Helical" evidence="1">
    <location>
        <begin position="98"/>
        <end position="118"/>
    </location>
</feature>
<dbReference type="Pfam" id="PF20151">
    <property type="entry name" value="DUF6533"/>
    <property type="match status" value="1"/>
</dbReference>
<dbReference type="OrthoDB" id="2745134at2759"/>
<feature type="transmembrane region" description="Helical" evidence="1">
    <location>
        <begin position="174"/>
        <end position="195"/>
    </location>
</feature>
<evidence type="ECO:0000313" key="3">
    <source>
        <dbReference type="EMBL" id="KZT12009.1"/>
    </source>
</evidence>
<feature type="domain" description="DUF6533" evidence="2">
    <location>
        <begin position="23"/>
        <end position="68"/>
    </location>
</feature>
<keyword evidence="1" id="KW-0812">Transmembrane</keyword>
<evidence type="ECO:0000256" key="1">
    <source>
        <dbReference type="SAM" id="Phobius"/>
    </source>
</evidence>
<name>A0A165HPH9_9APHY</name>
<protein>
    <recommendedName>
        <fullName evidence="2">DUF6533 domain-containing protein</fullName>
    </recommendedName>
</protein>
<dbReference type="AlphaFoldDB" id="A0A165HPH9"/>
<reference evidence="3 4" key="1">
    <citation type="journal article" date="2016" name="Mol. Biol. Evol.">
        <title>Comparative Genomics of Early-Diverging Mushroom-Forming Fungi Provides Insights into the Origins of Lignocellulose Decay Capabilities.</title>
        <authorList>
            <person name="Nagy L.G."/>
            <person name="Riley R."/>
            <person name="Tritt A."/>
            <person name="Adam C."/>
            <person name="Daum C."/>
            <person name="Floudas D."/>
            <person name="Sun H."/>
            <person name="Yadav J.S."/>
            <person name="Pangilinan J."/>
            <person name="Larsson K.H."/>
            <person name="Matsuura K."/>
            <person name="Barry K."/>
            <person name="Labutti K."/>
            <person name="Kuo R."/>
            <person name="Ohm R.A."/>
            <person name="Bhattacharya S.S."/>
            <person name="Shirouzu T."/>
            <person name="Yoshinaga Y."/>
            <person name="Martin F.M."/>
            <person name="Grigoriev I.V."/>
            <person name="Hibbett D.S."/>
        </authorList>
    </citation>
    <scope>NUCLEOTIDE SEQUENCE [LARGE SCALE GENOMIC DNA]</scope>
    <source>
        <strain evidence="3 4">93-53</strain>
    </source>
</reference>